<dbReference type="OrthoDB" id="127805at2"/>
<sequence length="313" mass="36706">MNKTPLHITNGKVLTQKLKELNIEGNFLTWQEMLCEGPTLESVYSDKFFELRKQFFKEFYNTDLDFQKINSELNKLNSVEKHSEIVLWFEFDLFCHINLMAVICLIQQKNIKLPLYLVCSGKIRGTKNLKGLAELSTGHLVKHYNDKVLLNKHSIELARTIWGIYCGKDHNLFKPFIVQTSQFIYLNSCLKAHLERFPNSKTGLNVLERNILEIVRDTKIHSEHHLLGYALNYQGYYGYGDLQILRIIKKLRVFFKVSEDLIELNRQGHEALLGIHLFTFELNNNMIYGGVKKFDFQFNKKENKLIKMVSHDN</sequence>
<dbReference type="EMBL" id="CP007202">
    <property type="protein sequence ID" value="AJR04204.1"/>
    <property type="molecule type" value="Genomic_DNA"/>
</dbReference>
<accession>A0A0C5WGA6</accession>
<evidence type="ECO:0000313" key="2">
    <source>
        <dbReference type="Proteomes" id="UP000032229"/>
    </source>
</evidence>
<dbReference type="PATRIC" id="fig|1454006.5.peg.2315"/>
<keyword evidence="2" id="KW-1185">Reference proteome</keyword>
<proteinExistence type="predicted"/>
<dbReference type="KEGG" id="sze:AW14_11675"/>
<dbReference type="Proteomes" id="UP000032229">
    <property type="component" value="Chromosome"/>
</dbReference>
<dbReference type="HOGENOM" id="CLU_057511_1_0_10"/>
<dbReference type="RefSeq" id="WP_044638916.1">
    <property type="nucleotide sequence ID" value="NZ_CP007202.1"/>
</dbReference>
<dbReference type="STRING" id="1454006.AW14_11675"/>
<reference evidence="1 2" key="1">
    <citation type="submission" date="2014-02" db="EMBL/GenBank/DDBJ databases">
        <authorList>
            <person name="Young C.-C."/>
            <person name="Hameed A."/>
            <person name="Huang H.-C."/>
            <person name="Shahina M."/>
        </authorList>
    </citation>
    <scope>NUCLEOTIDE SEQUENCE [LARGE SCALE GENOMIC DNA]</scope>
    <source>
        <strain evidence="1 2">CC-SAMT-1</strain>
    </source>
</reference>
<gene>
    <name evidence="1" type="ORF">AW14_11675</name>
</gene>
<protein>
    <recommendedName>
        <fullName evidence="3">DUF1835 domain-containing protein</fullName>
    </recommendedName>
</protein>
<name>A0A0C5WGA6_9FLAO</name>
<evidence type="ECO:0008006" key="3">
    <source>
        <dbReference type="Google" id="ProtNLM"/>
    </source>
</evidence>
<organism evidence="1 2">
    <name type="scientific">Siansivirga zeaxanthinifaciens CC-SAMT-1</name>
    <dbReference type="NCBI Taxonomy" id="1454006"/>
    <lineage>
        <taxon>Bacteria</taxon>
        <taxon>Pseudomonadati</taxon>
        <taxon>Bacteroidota</taxon>
        <taxon>Flavobacteriia</taxon>
        <taxon>Flavobacteriales</taxon>
        <taxon>Flavobacteriaceae</taxon>
        <taxon>Siansivirga</taxon>
    </lineage>
</organism>
<evidence type="ECO:0000313" key="1">
    <source>
        <dbReference type="EMBL" id="AJR04204.1"/>
    </source>
</evidence>
<dbReference type="AlphaFoldDB" id="A0A0C5WGA6"/>